<keyword evidence="4" id="KW-0813">Transport</keyword>
<dbReference type="GO" id="GO:0005886">
    <property type="term" value="C:plasma membrane"/>
    <property type="evidence" value="ECO:0007669"/>
    <property type="project" value="UniProtKB-SubCell"/>
</dbReference>
<dbReference type="FunFam" id="3.40.50.300:FF:000127">
    <property type="entry name" value="Ribose import ATP-binding protein RbsA"/>
    <property type="match status" value="1"/>
</dbReference>
<evidence type="ECO:0000256" key="10">
    <source>
        <dbReference type="ARBA" id="ARBA00022967"/>
    </source>
</evidence>
<sequence>MANNLEMASISKRFGGIRALSDVTFSANGGEVHALLGENGAGKSTLMRVLSGDYQPDEGKVSLDGEELILSNPRVARDHGIAVIYQEFALCPHMSVAENIFIDDLAFGKRVINWKQLHARAEELVASLGLAQLDVRRLVSDLSVAEQQIVEICKALRRRSRVIVFDEPSAVLTERETQKLFQLIGRLKDEGVCVIYISHRLEEIFAICDRATVMKDGRRVATVSVGDIDQTGLVEMMVGRDLAHVFPPRDVTIGEPVLEVDNLALSRLVDNISFTVHAGEVLGFYGLIGSGRTETMRAIFGADRAVAGEVRLKGRTVRNTSPGMGVRNGFGMVPEDRKGQGVLLDLSISENIMLRRSNETLRGGILDRTAERRETDGLIQSLRIKTPSGDLAVSTLSGGNQQKVALAKWIATDLEVLILDEPTRGVDVGAKAEIYEIINEVARRGLAVIVISSDLPELIGVADRIVVMRNGKITGEVSGENMREEAVIALAMGVKQ</sequence>
<evidence type="ECO:0000256" key="11">
    <source>
        <dbReference type="ARBA" id="ARBA00023136"/>
    </source>
</evidence>
<dbReference type="Proteomes" id="UP000435957">
    <property type="component" value="Unassembled WGS sequence"/>
</dbReference>
<dbReference type="PANTHER" id="PTHR43790">
    <property type="entry name" value="CARBOHYDRATE TRANSPORT ATP-BINDING PROTEIN MG119-RELATED"/>
    <property type="match status" value="1"/>
</dbReference>
<dbReference type="SUPFAM" id="SSF52540">
    <property type="entry name" value="P-loop containing nucleoside triphosphate hydrolases"/>
    <property type="match status" value="2"/>
</dbReference>
<accession>A0A256GHN6</accession>
<comment type="similarity">
    <text evidence="3">Belongs to the ABC transporter superfamily.</text>
</comment>
<evidence type="ECO:0000256" key="9">
    <source>
        <dbReference type="ARBA" id="ARBA00022840"/>
    </source>
</evidence>
<dbReference type="Gene3D" id="3.40.50.300">
    <property type="entry name" value="P-loop containing nucleotide triphosphate hydrolases"/>
    <property type="match status" value="2"/>
</dbReference>
<reference evidence="13 16" key="2">
    <citation type="submission" date="2019-09" db="EMBL/GenBank/DDBJ databases">
        <title>Taxonomic organization of the family Brucellaceae based on a phylogenomic approach.</title>
        <authorList>
            <person name="Leclercq S."/>
            <person name="Cloeckaert A."/>
            <person name="Zygmunt M.S."/>
        </authorList>
    </citation>
    <scope>NUCLEOTIDE SEQUENCE [LARGE SCALE GENOMIC DNA]</scope>
    <source>
        <strain evidence="13 16">LUP23</strain>
    </source>
</reference>
<dbReference type="CDD" id="cd03215">
    <property type="entry name" value="ABC_Carb_Monos_II"/>
    <property type="match status" value="1"/>
</dbReference>
<dbReference type="PROSITE" id="PS00211">
    <property type="entry name" value="ABC_TRANSPORTER_1"/>
    <property type="match status" value="1"/>
</dbReference>
<dbReference type="AlphaFoldDB" id="A0A256GHN6"/>
<proteinExistence type="inferred from homology"/>
<evidence type="ECO:0000313" key="14">
    <source>
        <dbReference type="EMBL" id="OYR26632.1"/>
    </source>
</evidence>
<evidence type="ECO:0000259" key="12">
    <source>
        <dbReference type="PROSITE" id="PS50893"/>
    </source>
</evidence>
<dbReference type="InterPro" id="IPR027417">
    <property type="entry name" value="P-loop_NTPase"/>
</dbReference>
<dbReference type="Pfam" id="PF00005">
    <property type="entry name" value="ABC_tran"/>
    <property type="match status" value="2"/>
</dbReference>
<dbReference type="EMBL" id="NNRN01000054">
    <property type="protein sequence ID" value="OYR26632.1"/>
    <property type="molecule type" value="Genomic_DNA"/>
</dbReference>
<dbReference type="InterPro" id="IPR050107">
    <property type="entry name" value="ABC_carbohydrate_import_ATPase"/>
</dbReference>
<evidence type="ECO:0000313" key="13">
    <source>
        <dbReference type="EMBL" id="KAB2702881.1"/>
    </source>
</evidence>
<evidence type="ECO:0000256" key="5">
    <source>
        <dbReference type="ARBA" id="ARBA00022475"/>
    </source>
</evidence>
<keyword evidence="10" id="KW-1278">Translocase</keyword>
<gene>
    <name evidence="14" type="ORF">CES86_3561</name>
    <name evidence="13" type="ORF">F9L03_15440</name>
</gene>
<keyword evidence="6" id="KW-0762">Sugar transport</keyword>
<dbReference type="CDD" id="cd03216">
    <property type="entry name" value="ABC_Carb_Monos_I"/>
    <property type="match status" value="1"/>
</dbReference>
<dbReference type="InterPro" id="IPR003593">
    <property type="entry name" value="AAA+_ATPase"/>
</dbReference>
<comment type="caution">
    <text evidence="14">The sequence shown here is derived from an EMBL/GenBank/DDBJ whole genome shotgun (WGS) entry which is preliminary data.</text>
</comment>
<keyword evidence="9 13" id="KW-0067">ATP-binding</keyword>
<evidence type="ECO:0000313" key="16">
    <source>
        <dbReference type="Proteomes" id="UP000435957"/>
    </source>
</evidence>
<dbReference type="PROSITE" id="PS50893">
    <property type="entry name" value="ABC_TRANSPORTER_2"/>
    <property type="match status" value="2"/>
</dbReference>
<protein>
    <submittedName>
        <fullName evidence="14">ABC transporter family protein</fullName>
    </submittedName>
    <submittedName>
        <fullName evidence="13">Sugar ABC transporter ATP-binding protein</fullName>
    </submittedName>
</protein>
<keyword evidence="16" id="KW-1185">Reference proteome</keyword>
<name>A0A256GHN6_9HYPH</name>
<organism evidence="14 15">
    <name type="scientific">Brucella lupini</name>
    <dbReference type="NCBI Taxonomy" id="255457"/>
    <lineage>
        <taxon>Bacteria</taxon>
        <taxon>Pseudomonadati</taxon>
        <taxon>Pseudomonadota</taxon>
        <taxon>Alphaproteobacteria</taxon>
        <taxon>Hyphomicrobiales</taxon>
        <taxon>Brucellaceae</taxon>
        <taxon>Brucella/Ochrobactrum group</taxon>
        <taxon>Brucella</taxon>
    </lineage>
</organism>
<evidence type="ECO:0000256" key="8">
    <source>
        <dbReference type="ARBA" id="ARBA00022741"/>
    </source>
</evidence>
<dbReference type="InterPro" id="IPR003439">
    <property type="entry name" value="ABC_transporter-like_ATP-bd"/>
</dbReference>
<dbReference type="Proteomes" id="UP000216363">
    <property type="component" value="Unassembled WGS sequence"/>
</dbReference>
<dbReference type="SMART" id="SM00382">
    <property type="entry name" value="AAA"/>
    <property type="match status" value="2"/>
</dbReference>
<reference evidence="14 15" key="1">
    <citation type="submission" date="2017-07" db="EMBL/GenBank/DDBJ databases">
        <title>Draft genome of Ochrobactrum lupini type strain LUP21.</title>
        <authorList>
            <person name="Krzyzanowska D.M."/>
            <person name="Jafra S."/>
        </authorList>
    </citation>
    <scope>NUCLEOTIDE SEQUENCE [LARGE SCALE GENOMIC DNA]</scope>
    <source>
        <strain evidence="14 15">LUP21</strain>
    </source>
</reference>
<dbReference type="EMBL" id="WBWF01000011">
    <property type="protein sequence ID" value="KAB2702881.1"/>
    <property type="molecule type" value="Genomic_DNA"/>
</dbReference>
<feature type="domain" description="ABC transporter" evidence="12">
    <location>
        <begin position="246"/>
        <end position="495"/>
    </location>
</feature>
<evidence type="ECO:0000256" key="1">
    <source>
        <dbReference type="ARBA" id="ARBA00004202"/>
    </source>
</evidence>
<evidence type="ECO:0000256" key="6">
    <source>
        <dbReference type="ARBA" id="ARBA00022597"/>
    </source>
</evidence>
<keyword evidence="7" id="KW-0677">Repeat</keyword>
<comment type="subcellular location">
    <subcellularLocation>
        <location evidence="2">Cell inner membrane</location>
    </subcellularLocation>
    <subcellularLocation>
        <location evidence="1">Cell membrane</location>
        <topology evidence="1">Peripheral membrane protein</topology>
    </subcellularLocation>
</comment>
<dbReference type="GO" id="GO:0016887">
    <property type="term" value="F:ATP hydrolysis activity"/>
    <property type="evidence" value="ECO:0007669"/>
    <property type="project" value="InterPro"/>
</dbReference>
<feature type="domain" description="ABC transporter" evidence="12">
    <location>
        <begin position="5"/>
        <end position="241"/>
    </location>
</feature>
<dbReference type="RefSeq" id="WP_094515087.1">
    <property type="nucleotide sequence ID" value="NZ_JBHEEP010000012.1"/>
</dbReference>
<keyword evidence="11" id="KW-0472">Membrane</keyword>
<evidence type="ECO:0000313" key="15">
    <source>
        <dbReference type="Proteomes" id="UP000216363"/>
    </source>
</evidence>
<evidence type="ECO:0000256" key="2">
    <source>
        <dbReference type="ARBA" id="ARBA00004533"/>
    </source>
</evidence>
<dbReference type="GO" id="GO:0005524">
    <property type="term" value="F:ATP binding"/>
    <property type="evidence" value="ECO:0007669"/>
    <property type="project" value="UniProtKB-KW"/>
</dbReference>
<dbReference type="PANTHER" id="PTHR43790:SF3">
    <property type="entry name" value="D-ALLOSE IMPORT ATP-BINDING PROTEIN ALSA-RELATED"/>
    <property type="match status" value="1"/>
</dbReference>
<keyword evidence="5" id="KW-1003">Cell membrane</keyword>
<dbReference type="InterPro" id="IPR017871">
    <property type="entry name" value="ABC_transporter-like_CS"/>
</dbReference>
<evidence type="ECO:0000256" key="7">
    <source>
        <dbReference type="ARBA" id="ARBA00022737"/>
    </source>
</evidence>
<keyword evidence="8" id="KW-0547">Nucleotide-binding</keyword>
<evidence type="ECO:0000256" key="3">
    <source>
        <dbReference type="ARBA" id="ARBA00005417"/>
    </source>
</evidence>
<evidence type="ECO:0000256" key="4">
    <source>
        <dbReference type="ARBA" id="ARBA00022448"/>
    </source>
</evidence>